<dbReference type="STRING" id="526225.Gobs_3006"/>
<proteinExistence type="predicted"/>
<feature type="region of interest" description="Disordered" evidence="2">
    <location>
        <begin position="298"/>
        <end position="321"/>
    </location>
</feature>
<evidence type="ECO:0000313" key="4">
    <source>
        <dbReference type="Proteomes" id="UP000001382"/>
    </source>
</evidence>
<dbReference type="Pfam" id="PF11382">
    <property type="entry name" value="MctB"/>
    <property type="match status" value="1"/>
</dbReference>
<dbReference type="AlphaFoldDB" id="D2S8N5"/>
<reference evidence="4" key="2">
    <citation type="submission" date="2010-01" db="EMBL/GenBank/DDBJ databases">
        <title>The complete genome of Geodermatophilus obscurus DSM 43160.</title>
        <authorList>
            <consortium name="US DOE Joint Genome Institute (JGI-PGF)"/>
            <person name="Lucas S."/>
            <person name="Copeland A."/>
            <person name="Lapidus A."/>
            <person name="Glavina del Rio T."/>
            <person name="Dalin E."/>
            <person name="Tice H."/>
            <person name="Bruce D."/>
            <person name="Goodwin L."/>
            <person name="Pitluck S."/>
            <person name="Kyrpides N."/>
            <person name="Mavromatis K."/>
            <person name="Ivanova N."/>
            <person name="Munk A.C."/>
            <person name="Brettin T."/>
            <person name="Detter J.C."/>
            <person name="Han C."/>
            <person name="Larimer F."/>
            <person name="Land M."/>
            <person name="Hauser L."/>
            <person name="Markowitz V."/>
            <person name="Cheng J.-F."/>
            <person name="Hugenholtz P."/>
            <person name="Woyke T."/>
            <person name="Wu D."/>
            <person name="Jando M."/>
            <person name="Schneider S."/>
            <person name="Klenk H.-P."/>
            <person name="Eisen J.A."/>
        </authorList>
    </citation>
    <scope>NUCLEOTIDE SEQUENCE [LARGE SCALE GENOMIC DNA]</scope>
    <source>
        <strain evidence="4">ATCC 25078 / DSM 43160 / JCM 3152 / KCC A-0152 / KCTC 9177 / NBRC 13315 / NRRL B-3577 / G-20</strain>
    </source>
</reference>
<dbReference type="HOGENOM" id="CLU_072020_0_1_11"/>
<name>D2S8N5_GEOOG</name>
<keyword evidence="4" id="KW-1185">Reference proteome</keyword>
<feature type="coiled-coil region" evidence="1">
    <location>
        <begin position="34"/>
        <end position="64"/>
    </location>
</feature>
<protein>
    <recommendedName>
        <fullName evidence="5">Copper transport outer membrane protein, MctB</fullName>
    </recommendedName>
</protein>
<evidence type="ECO:0000313" key="3">
    <source>
        <dbReference type="EMBL" id="ADB75616.1"/>
    </source>
</evidence>
<reference evidence="3 4" key="1">
    <citation type="journal article" date="2010" name="Stand. Genomic Sci.">
        <title>Complete genome sequence of Geodermatophilus obscurus type strain (G-20).</title>
        <authorList>
            <person name="Ivanova N."/>
            <person name="Sikorski J."/>
            <person name="Jando M."/>
            <person name="Munk C."/>
            <person name="Lapidus A."/>
            <person name="Glavina Del Rio T."/>
            <person name="Copeland A."/>
            <person name="Tice H."/>
            <person name="Cheng J.-F."/>
            <person name="Lucas S."/>
            <person name="Chen F."/>
            <person name="Nolan M."/>
            <person name="Bruce D."/>
            <person name="Goodwin L."/>
            <person name="Pitluck S."/>
            <person name="Mavromatis K."/>
            <person name="Mikhailova N."/>
            <person name="Pati A."/>
            <person name="Chen A."/>
            <person name="Palaniappan K."/>
            <person name="Land M."/>
            <person name="Hauser L."/>
            <person name="Chang Y.-J."/>
            <person name="Jeffries C.D."/>
            <person name="Meincke L."/>
            <person name="Brettin T."/>
            <person name="Detter J.C."/>
            <person name="Detter J.C."/>
            <person name="Rohde M."/>
            <person name="Goeker M."/>
            <person name="Bristow J."/>
            <person name="Eisen J.A."/>
            <person name="Markowitz V."/>
            <person name="Hugenholtz P."/>
            <person name="Kyrpides N.C."/>
            <person name="Klenk H.-P."/>
        </authorList>
    </citation>
    <scope>NUCLEOTIDE SEQUENCE [LARGE SCALE GENOMIC DNA]</scope>
    <source>
        <strain evidence="4">ATCC 25078 / DSM 43160 / JCM 3152 / KCC A-0152 / KCTC 9177 / NBRC 13315 / NRRL B-3577 / G-20</strain>
    </source>
</reference>
<evidence type="ECO:0008006" key="5">
    <source>
        <dbReference type="Google" id="ProtNLM"/>
    </source>
</evidence>
<feature type="compositionally biased region" description="Pro residues" evidence="2">
    <location>
        <begin position="312"/>
        <end position="321"/>
    </location>
</feature>
<dbReference type="GO" id="GO:0016020">
    <property type="term" value="C:membrane"/>
    <property type="evidence" value="ECO:0007669"/>
    <property type="project" value="InterPro"/>
</dbReference>
<dbReference type="OrthoDB" id="4350157at2"/>
<dbReference type="RefSeq" id="WP_012949046.1">
    <property type="nucleotide sequence ID" value="NC_013757.1"/>
</dbReference>
<keyword evidence="1" id="KW-0175">Coiled coil</keyword>
<dbReference type="InterPro" id="IPR021522">
    <property type="entry name" value="MctB"/>
</dbReference>
<dbReference type="eggNOG" id="ENOG5032TBA">
    <property type="taxonomic scope" value="Bacteria"/>
</dbReference>
<dbReference type="Proteomes" id="UP000001382">
    <property type="component" value="Chromosome"/>
</dbReference>
<sequence>MIDFRYHLVSLIAVFLAVALGIVIGTTALNAPILEDLEGEVAALAEDKRELETQTRELQAQVDTSDAFEQAVAPSLVAGNLAGRSVVLVAAGEDVATETVEEVSTLVGQAGGTVTGTVRLQPGYSDPATAAEVQSYVTGPGLPTGVTLPETDDTGQLVGSLLARVLMRPAAPGAPAPDTAALSSVLAGLRALDVLDVESSSVTPADFAVVLTAGAPAEQDAEQDAAQRTDTLVDLALALDAAGSGAVVAGDAASAGDTGLVGVIRADPENSVAVSTVDNVDAASGRISTVLALGRESQGTSGAYGTGEDAQPVPPLPAASP</sequence>
<organism evidence="3 4">
    <name type="scientific">Geodermatophilus obscurus (strain ATCC 25078 / DSM 43160 / JCM 3152 / CCUG 61914 / KCC A-0152 / KCTC 9177 / NBRC 13315 / NRRL B-3577 / G-20)</name>
    <dbReference type="NCBI Taxonomy" id="526225"/>
    <lineage>
        <taxon>Bacteria</taxon>
        <taxon>Bacillati</taxon>
        <taxon>Actinomycetota</taxon>
        <taxon>Actinomycetes</taxon>
        <taxon>Geodermatophilales</taxon>
        <taxon>Geodermatophilaceae</taxon>
        <taxon>Geodermatophilus</taxon>
    </lineage>
</organism>
<evidence type="ECO:0000256" key="2">
    <source>
        <dbReference type="SAM" id="MobiDB-lite"/>
    </source>
</evidence>
<dbReference type="GO" id="GO:0055070">
    <property type="term" value="P:copper ion homeostasis"/>
    <property type="evidence" value="ECO:0007669"/>
    <property type="project" value="InterPro"/>
</dbReference>
<gene>
    <name evidence="3" type="ordered locus">Gobs_3006</name>
</gene>
<dbReference type="EMBL" id="CP001867">
    <property type="protein sequence ID" value="ADB75616.1"/>
    <property type="molecule type" value="Genomic_DNA"/>
</dbReference>
<evidence type="ECO:0000256" key="1">
    <source>
        <dbReference type="SAM" id="Coils"/>
    </source>
</evidence>
<dbReference type="KEGG" id="gob:Gobs_3006"/>
<accession>D2S8N5</accession>